<dbReference type="InterPro" id="IPR001611">
    <property type="entry name" value="Leu-rich_rpt"/>
</dbReference>
<comment type="subcellular location">
    <subcellularLocation>
        <location evidence="1">Membrane</location>
        <topology evidence="1">Single-pass type I membrane protein</topology>
    </subcellularLocation>
</comment>
<keyword evidence="9" id="KW-0325">Glycoprotein</keyword>
<dbReference type="EMBL" id="JAXUIC010000001">
    <property type="protein sequence ID" value="KAK4607136.1"/>
    <property type="molecule type" value="Genomic_DNA"/>
</dbReference>
<dbReference type="Pfam" id="PF08263">
    <property type="entry name" value="LRRNT_2"/>
    <property type="match status" value="1"/>
</dbReference>
<evidence type="ECO:0000259" key="10">
    <source>
        <dbReference type="Pfam" id="PF08263"/>
    </source>
</evidence>
<dbReference type="AlphaFoldDB" id="A0AAN7JD58"/>
<evidence type="ECO:0000256" key="2">
    <source>
        <dbReference type="ARBA" id="ARBA00022614"/>
    </source>
</evidence>
<dbReference type="InterPro" id="IPR055414">
    <property type="entry name" value="LRR_R13L4/SHOC2-like"/>
</dbReference>
<evidence type="ECO:0000259" key="11">
    <source>
        <dbReference type="Pfam" id="PF23598"/>
    </source>
</evidence>
<feature type="domain" description="Disease resistance R13L4/SHOC-2-like LRR" evidence="11">
    <location>
        <begin position="72"/>
        <end position="269"/>
    </location>
</feature>
<evidence type="ECO:0000313" key="12">
    <source>
        <dbReference type="EMBL" id="KAK4607136.1"/>
    </source>
</evidence>
<protein>
    <recommendedName>
        <fullName evidence="14">Leucine-rich repeat-containing N-terminal plant-type domain-containing protein</fullName>
    </recommendedName>
</protein>
<keyword evidence="13" id="KW-1185">Reference proteome</keyword>
<keyword evidence="8" id="KW-0675">Receptor</keyword>
<dbReference type="Pfam" id="PF23598">
    <property type="entry name" value="LRR_14"/>
    <property type="match status" value="1"/>
</dbReference>
<comment type="caution">
    <text evidence="12">The sequence shown here is derived from an EMBL/GenBank/DDBJ whole genome shotgun (WGS) entry which is preliminary data.</text>
</comment>
<reference evidence="12 13" key="1">
    <citation type="journal article" date="2023" name="G3 (Bethesda)">
        <title>A haplotype-resolved chromosome-scale genome for Quercus rubra L. provides insights into the genetics of adaptive traits for red oak species.</title>
        <authorList>
            <person name="Kapoor B."/>
            <person name="Jenkins J."/>
            <person name="Schmutz J."/>
            <person name="Zhebentyayeva T."/>
            <person name="Kuelheim C."/>
            <person name="Coggeshall M."/>
            <person name="Heim C."/>
            <person name="Lasky J.R."/>
            <person name="Leites L."/>
            <person name="Islam-Faridi N."/>
            <person name="Romero-Severson J."/>
            <person name="DeLeo V.L."/>
            <person name="Lucas S.M."/>
            <person name="Lazic D."/>
            <person name="Gailing O."/>
            <person name="Carlson J."/>
            <person name="Staton M."/>
        </authorList>
    </citation>
    <scope>NUCLEOTIDE SEQUENCE [LARGE SCALE GENOMIC DNA]</scope>
    <source>
        <strain evidence="12">Pseudo-F2</strain>
    </source>
</reference>
<dbReference type="PROSITE" id="PS51450">
    <property type="entry name" value="LRR"/>
    <property type="match status" value="3"/>
</dbReference>
<dbReference type="InterPro" id="IPR046956">
    <property type="entry name" value="RLP23-like"/>
</dbReference>
<dbReference type="PANTHER" id="PTHR48063">
    <property type="entry name" value="LRR RECEPTOR-LIKE KINASE"/>
    <property type="match status" value="1"/>
</dbReference>
<accession>A0AAN7JD58</accession>
<keyword evidence="5" id="KW-0677">Repeat</keyword>
<sequence length="842" mass="95916">MLALERERQALLKIKEDLIDDYGFFSLWSTAERKKDCCKWSGVNCSSQTGHIIMLNLDFSVLKPLRGKLSPFLTDLQYLNYLDVSFNDFNRSPIPESIGSLSSLSHLEVQNANFGRNIPFQLGNLSRLQYLDLSYNHFNNPKNLEWLSQLSSLKYLGMDTHPGCKENERQALLKIEQDLIDDHGLFSSWSQIGHVIMLNLHNSSFPSPPLRGKLNPSLIELKYLTYLDLGNLSNLQYLDLGLNNFNKPENLEWLSQLCSLEYLGMSTVNLSKVNNWLRVVNKLPLDILWLFNSNTSVVELYLYDNQFQGLIPNAFSRINSLTHLYLGFNEFEGEIPKGNYLSGQLHDFSYKLTGCADHSLEVLYLGQNQIMGLLPDLTTFPSLRVLSLFQNHLNGTIPVSLGKLSNLEFLFLQDNPLKGVIFEAYFSKFTKLKYLDFSYTLLVFNFNSNWVPPFHLEYIVTRSCQLGPRFPKWLQTQKNLSRLDISNSKISDTLSNSNWIFSSQFLFMNLSHNQINGHVPNLSMEFSFFLVIDLSSYKLEGEIPRFLFKVAHLDLSKNMFSKQVRSLYLSNNQLSRELPDCWMHFEGLKIFNLANNQFHGKIPSSVGSLLRIETLDLSNNNFNGKLPLSLKNCTKLGFIRSNHPNLIVLLLRSNCFFGSIPSHLCHLTHLQEVYIPICLKNITALTLKWTPYSTINHFYQSHSNKLTGKIPREILELNGLISLNLSRNLLTRRITSEISLLESLNSLDLSKNQLCGGIPSSISRINSLSFLSLSNNNLSGEIPTGSQLNTFNATSYEVNPSLCGFPLPNKCLGEEMTRNSIENRGSEHVGIQDMALRVVVGF</sequence>
<keyword evidence="4" id="KW-0732">Signal</keyword>
<keyword evidence="3" id="KW-0812">Transmembrane</keyword>
<organism evidence="12 13">
    <name type="scientific">Quercus rubra</name>
    <name type="common">Northern red oak</name>
    <name type="synonym">Quercus borealis</name>
    <dbReference type="NCBI Taxonomy" id="3512"/>
    <lineage>
        <taxon>Eukaryota</taxon>
        <taxon>Viridiplantae</taxon>
        <taxon>Streptophyta</taxon>
        <taxon>Embryophyta</taxon>
        <taxon>Tracheophyta</taxon>
        <taxon>Spermatophyta</taxon>
        <taxon>Magnoliopsida</taxon>
        <taxon>eudicotyledons</taxon>
        <taxon>Gunneridae</taxon>
        <taxon>Pentapetalae</taxon>
        <taxon>rosids</taxon>
        <taxon>fabids</taxon>
        <taxon>Fagales</taxon>
        <taxon>Fagaceae</taxon>
        <taxon>Quercus</taxon>
    </lineage>
</organism>
<dbReference type="SUPFAM" id="SSF52058">
    <property type="entry name" value="L domain-like"/>
    <property type="match status" value="3"/>
</dbReference>
<evidence type="ECO:0000256" key="3">
    <source>
        <dbReference type="ARBA" id="ARBA00022692"/>
    </source>
</evidence>
<evidence type="ECO:0000256" key="8">
    <source>
        <dbReference type="ARBA" id="ARBA00023170"/>
    </source>
</evidence>
<gene>
    <name evidence="12" type="ORF">RGQ29_001097</name>
</gene>
<dbReference type="PANTHER" id="PTHR48063:SF101">
    <property type="entry name" value="LRR RECEPTOR-LIKE SERINE_THREONINE-PROTEIN KINASE FLS2"/>
    <property type="match status" value="1"/>
</dbReference>
<keyword evidence="6" id="KW-1133">Transmembrane helix</keyword>
<proteinExistence type="predicted"/>
<dbReference type="Pfam" id="PF00560">
    <property type="entry name" value="LRR_1"/>
    <property type="match status" value="7"/>
</dbReference>
<evidence type="ECO:0000256" key="6">
    <source>
        <dbReference type="ARBA" id="ARBA00022989"/>
    </source>
</evidence>
<dbReference type="FunFam" id="3.80.10.10:FF:000095">
    <property type="entry name" value="LRR receptor-like serine/threonine-protein kinase GSO1"/>
    <property type="match status" value="1"/>
</dbReference>
<dbReference type="Proteomes" id="UP001324115">
    <property type="component" value="Unassembled WGS sequence"/>
</dbReference>
<dbReference type="InterPro" id="IPR013210">
    <property type="entry name" value="LRR_N_plant-typ"/>
</dbReference>
<keyword evidence="7" id="KW-0472">Membrane</keyword>
<dbReference type="Gene3D" id="3.80.10.10">
    <property type="entry name" value="Ribonuclease Inhibitor"/>
    <property type="match status" value="5"/>
</dbReference>
<evidence type="ECO:0000256" key="9">
    <source>
        <dbReference type="ARBA" id="ARBA00023180"/>
    </source>
</evidence>
<evidence type="ECO:0008006" key="14">
    <source>
        <dbReference type="Google" id="ProtNLM"/>
    </source>
</evidence>
<evidence type="ECO:0000256" key="4">
    <source>
        <dbReference type="ARBA" id="ARBA00022729"/>
    </source>
</evidence>
<evidence type="ECO:0000256" key="1">
    <source>
        <dbReference type="ARBA" id="ARBA00004479"/>
    </source>
</evidence>
<evidence type="ECO:0000313" key="13">
    <source>
        <dbReference type="Proteomes" id="UP001324115"/>
    </source>
</evidence>
<dbReference type="InterPro" id="IPR032675">
    <property type="entry name" value="LRR_dom_sf"/>
</dbReference>
<evidence type="ECO:0000256" key="7">
    <source>
        <dbReference type="ARBA" id="ARBA00023136"/>
    </source>
</evidence>
<evidence type="ECO:0000256" key="5">
    <source>
        <dbReference type="ARBA" id="ARBA00022737"/>
    </source>
</evidence>
<dbReference type="GO" id="GO:0016020">
    <property type="term" value="C:membrane"/>
    <property type="evidence" value="ECO:0007669"/>
    <property type="project" value="UniProtKB-SubCell"/>
</dbReference>
<name>A0AAN7JD58_QUERU</name>
<feature type="domain" description="Leucine-rich repeat-containing N-terminal plant-type" evidence="10">
    <location>
        <begin position="5"/>
        <end position="46"/>
    </location>
</feature>
<keyword evidence="2" id="KW-0433">Leucine-rich repeat</keyword>